<dbReference type="Proteomes" id="UP000236743">
    <property type="component" value="Unassembled WGS sequence"/>
</dbReference>
<protein>
    <submittedName>
        <fullName evidence="2">NAD(P)-dependent dehydrogenase, short-chain alcohol dehydrogenase family</fullName>
    </submittedName>
</protein>
<dbReference type="RefSeq" id="WP_103870572.1">
    <property type="nucleotide sequence ID" value="NZ_FNUY01000001.1"/>
</dbReference>
<dbReference type="PANTHER" id="PTHR42760:SF135">
    <property type="entry name" value="BLL7886 PROTEIN"/>
    <property type="match status" value="1"/>
</dbReference>
<dbReference type="AlphaFoldDB" id="A0A1H5S6I6"/>
<dbReference type="PRINTS" id="PR00080">
    <property type="entry name" value="SDRFAMILY"/>
</dbReference>
<dbReference type="PROSITE" id="PS00061">
    <property type="entry name" value="ADH_SHORT"/>
    <property type="match status" value="1"/>
</dbReference>
<dbReference type="PRINTS" id="PR00081">
    <property type="entry name" value="GDHRDH"/>
</dbReference>
<dbReference type="OrthoDB" id="198783at2"/>
<dbReference type="InterPro" id="IPR002347">
    <property type="entry name" value="SDR_fam"/>
</dbReference>
<dbReference type="SUPFAM" id="SSF51735">
    <property type="entry name" value="NAD(P)-binding Rossmann-fold domains"/>
    <property type="match status" value="1"/>
</dbReference>
<keyword evidence="3" id="KW-1185">Reference proteome</keyword>
<organism evidence="2 3">
    <name type="scientific">Bosea lathyri</name>
    <dbReference type="NCBI Taxonomy" id="1036778"/>
    <lineage>
        <taxon>Bacteria</taxon>
        <taxon>Pseudomonadati</taxon>
        <taxon>Pseudomonadota</taxon>
        <taxon>Alphaproteobacteria</taxon>
        <taxon>Hyphomicrobiales</taxon>
        <taxon>Boseaceae</taxon>
        <taxon>Bosea</taxon>
    </lineage>
</organism>
<dbReference type="Pfam" id="PF13561">
    <property type="entry name" value="adh_short_C2"/>
    <property type="match status" value="1"/>
</dbReference>
<name>A0A1H5S6I6_9HYPH</name>
<evidence type="ECO:0000256" key="1">
    <source>
        <dbReference type="ARBA" id="ARBA00006484"/>
    </source>
</evidence>
<sequence>MLLSNKVAVVTGGGNVKSIGFAAARMFAAHGAKVAILDVDQSALDEAAAQIRENVLALKVDVRSQDACREAAQRIKTQWGQVDVLLNNAGVVQTRRIAQVTPEDYDFVLDVNLRGALQVSQEILPLMGAGGSIMFIASIAAQRGGGLMGGPHYAASKGGILALAKSMARELGPAGIRVNAVNPGVVDTAMTENGYSPELRASVTATIPLGRFGVPDDIASACLFLASDMSSYITGASIDVNGGQHIH</sequence>
<dbReference type="GO" id="GO:0030497">
    <property type="term" value="P:fatty acid elongation"/>
    <property type="evidence" value="ECO:0007669"/>
    <property type="project" value="TreeGrafter"/>
</dbReference>
<proteinExistence type="inferred from homology"/>
<dbReference type="PANTHER" id="PTHR42760">
    <property type="entry name" value="SHORT-CHAIN DEHYDROGENASES/REDUCTASES FAMILY MEMBER"/>
    <property type="match status" value="1"/>
</dbReference>
<evidence type="ECO:0000313" key="2">
    <source>
        <dbReference type="EMBL" id="SEF45994.1"/>
    </source>
</evidence>
<dbReference type="FunFam" id="3.40.50.720:FF:000084">
    <property type="entry name" value="Short-chain dehydrogenase reductase"/>
    <property type="match status" value="1"/>
</dbReference>
<dbReference type="GO" id="GO:0016616">
    <property type="term" value="F:oxidoreductase activity, acting on the CH-OH group of donors, NAD or NADP as acceptor"/>
    <property type="evidence" value="ECO:0007669"/>
    <property type="project" value="TreeGrafter"/>
</dbReference>
<dbReference type="NCBIfam" id="NF005559">
    <property type="entry name" value="PRK07231.1"/>
    <property type="match status" value="1"/>
</dbReference>
<evidence type="ECO:0000313" key="3">
    <source>
        <dbReference type="Proteomes" id="UP000236743"/>
    </source>
</evidence>
<dbReference type="InterPro" id="IPR036291">
    <property type="entry name" value="NAD(P)-bd_dom_sf"/>
</dbReference>
<accession>A0A1H5S6I6</accession>
<dbReference type="InterPro" id="IPR020904">
    <property type="entry name" value="Sc_DH/Rdtase_CS"/>
</dbReference>
<comment type="similarity">
    <text evidence="1">Belongs to the short-chain dehydrogenases/reductases (SDR) family.</text>
</comment>
<reference evidence="2 3" key="1">
    <citation type="submission" date="2016-10" db="EMBL/GenBank/DDBJ databases">
        <authorList>
            <person name="de Groot N.N."/>
        </authorList>
    </citation>
    <scope>NUCLEOTIDE SEQUENCE [LARGE SCALE GENOMIC DNA]</scope>
    <source>
        <strain evidence="2 3">DSM 26656</strain>
    </source>
</reference>
<dbReference type="Gene3D" id="3.40.50.720">
    <property type="entry name" value="NAD(P)-binding Rossmann-like Domain"/>
    <property type="match status" value="1"/>
</dbReference>
<dbReference type="EMBL" id="FNUY01000001">
    <property type="protein sequence ID" value="SEF45994.1"/>
    <property type="molecule type" value="Genomic_DNA"/>
</dbReference>
<gene>
    <name evidence="2" type="ORF">SAMN04488115_101153</name>
</gene>